<dbReference type="SUPFAM" id="SSF53383">
    <property type="entry name" value="PLP-dependent transferases"/>
    <property type="match status" value="1"/>
</dbReference>
<dbReference type="GO" id="GO:0030170">
    <property type="term" value="F:pyridoxal phosphate binding"/>
    <property type="evidence" value="ECO:0007669"/>
    <property type="project" value="TreeGrafter"/>
</dbReference>
<dbReference type="RefSeq" id="WP_207129556.1">
    <property type="nucleotide sequence ID" value="NZ_BOPO01000151.1"/>
</dbReference>
<dbReference type="Proteomes" id="UP000614996">
    <property type="component" value="Unassembled WGS sequence"/>
</dbReference>
<dbReference type="Gene3D" id="3.40.640.10">
    <property type="entry name" value="Type I PLP-dependent aspartate aminotransferase-like (Major domain)"/>
    <property type="match status" value="1"/>
</dbReference>
<evidence type="ECO:0000313" key="5">
    <source>
        <dbReference type="EMBL" id="GIL32022.1"/>
    </source>
</evidence>
<name>A0A8J4ALJ6_9ACTN</name>
<feature type="modified residue" description="N6-(pyridoxal phosphate)lysine" evidence="3">
    <location>
        <position position="190"/>
    </location>
</feature>
<keyword evidence="6" id="KW-1185">Reference proteome</keyword>
<evidence type="ECO:0000256" key="2">
    <source>
        <dbReference type="PIRSR" id="PIRSR000390-1"/>
    </source>
</evidence>
<dbReference type="PIRSF" id="PIRSF000390">
    <property type="entry name" value="PLP_StrS"/>
    <property type="match status" value="1"/>
</dbReference>
<protein>
    <submittedName>
        <fullName evidence="5">Aminotransferase DegT</fullName>
    </submittedName>
</protein>
<dbReference type="CDD" id="cd00616">
    <property type="entry name" value="AHBA_syn"/>
    <property type="match status" value="1"/>
</dbReference>
<accession>A0A8J4ALJ6</accession>
<dbReference type="InterPro" id="IPR015424">
    <property type="entry name" value="PyrdxlP-dep_Trfase"/>
</dbReference>
<dbReference type="PANTHER" id="PTHR30244:SF34">
    <property type="entry name" value="DTDP-4-AMINO-4,6-DIDEOXYGALACTOSE TRANSAMINASE"/>
    <property type="match status" value="1"/>
</dbReference>
<dbReference type="InterPro" id="IPR015421">
    <property type="entry name" value="PyrdxlP-dep_Trfase_major"/>
</dbReference>
<proteinExistence type="inferred from homology"/>
<organism evidence="5 6">
    <name type="scientific">Actinocatenispora comari</name>
    <dbReference type="NCBI Taxonomy" id="2807577"/>
    <lineage>
        <taxon>Bacteria</taxon>
        <taxon>Bacillati</taxon>
        <taxon>Actinomycetota</taxon>
        <taxon>Actinomycetes</taxon>
        <taxon>Micromonosporales</taxon>
        <taxon>Micromonosporaceae</taxon>
        <taxon>Actinocatenispora</taxon>
    </lineage>
</organism>
<dbReference type="AlphaFoldDB" id="A0A8J4ALJ6"/>
<dbReference type="InterPro" id="IPR015422">
    <property type="entry name" value="PyrdxlP-dep_Trfase_small"/>
</dbReference>
<keyword evidence="5" id="KW-0032">Aminotransferase</keyword>
<evidence type="ECO:0000256" key="3">
    <source>
        <dbReference type="PIRSR" id="PIRSR000390-2"/>
    </source>
</evidence>
<keyword evidence="5" id="KW-0808">Transferase</keyword>
<evidence type="ECO:0000256" key="4">
    <source>
        <dbReference type="RuleBase" id="RU004508"/>
    </source>
</evidence>
<dbReference type="EMBL" id="BOPO01000151">
    <property type="protein sequence ID" value="GIL32022.1"/>
    <property type="molecule type" value="Genomic_DNA"/>
</dbReference>
<reference evidence="6" key="1">
    <citation type="journal article" date="2021" name="Int. J. Syst. Evol. Microbiol.">
        <title>Actinocatenispora comari sp. nov., an endophytic actinomycete isolated from aerial parts of Comarum salesowianum.</title>
        <authorList>
            <person name="Oyunbileg N."/>
            <person name="Iizaka Y."/>
            <person name="Hamada M."/>
            <person name="Davaapurev B.O."/>
            <person name="Fukumoto A."/>
            <person name="Tsetseg B."/>
            <person name="Kato F."/>
            <person name="Tamura T."/>
            <person name="Batkhuu J."/>
            <person name="Anzai Y."/>
        </authorList>
    </citation>
    <scope>NUCLEOTIDE SEQUENCE [LARGE SCALE GENOMIC DNA]</scope>
    <source>
        <strain evidence="6">NUM-2625</strain>
    </source>
</reference>
<dbReference type="Pfam" id="PF01041">
    <property type="entry name" value="DegT_DnrJ_EryC1"/>
    <property type="match status" value="1"/>
</dbReference>
<dbReference type="Gene3D" id="3.90.1150.10">
    <property type="entry name" value="Aspartate Aminotransferase, domain 1"/>
    <property type="match status" value="1"/>
</dbReference>
<sequence length="382" mass="40704">MSKPHTLSEPASVNARPDLTESDYAAASAALRAGQFGHGAATDQFERSVAAHLGVDDVVAVSSGTAALQIALTVAGIHRGDEVIVPSMTYCASIHAILAGGARPRFIEVDPTTLCVTAETVVEALTTRTRAVMPVLYGGRAVDLAAIHQLLDARGISVVEDAAHAFGSSVGTRLVGTAGLLTCFSFGPIKNLTCIEGGAIVPRTPSEAAAARRLRALGIAASQAHRIATTTYTVDSAGLRATMSAVHAAVGCSQLERFARSAAHRRELWRTYRDQLHGLDGVKLIDVDVENSVPFNCVVRVHRGARDRLHTRMRDNGIGVGVHYPPNHLQPAFRRWHRPLPVTERVGREILSLPFHPAMTALDVEHVVCQLRGALDSEGSTR</sequence>
<dbReference type="GO" id="GO:0008483">
    <property type="term" value="F:transaminase activity"/>
    <property type="evidence" value="ECO:0007669"/>
    <property type="project" value="UniProtKB-KW"/>
</dbReference>
<evidence type="ECO:0000313" key="6">
    <source>
        <dbReference type="Proteomes" id="UP000614996"/>
    </source>
</evidence>
<dbReference type="InterPro" id="IPR000653">
    <property type="entry name" value="DegT/StrS_aminotransferase"/>
</dbReference>
<dbReference type="PANTHER" id="PTHR30244">
    <property type="entry name" value="TRANSAMINASE"/>
    <property type="match status" value="1"/>
</dbReference>
<gene>
    <name evidence="5" type="ORF">NUM_72760</name>
</gene>
<comment type="similarity">
    <text evidence="4">Belongs to the DegT/DnrJ/EryC1 family.</text>
</comment>
<dbReference type="GO" id="GO:0000271">
    <property type="term" value="P:polysaccharide biosynthetic process"/>
    <property type="evidence" value="ECO:0007669"/>
    <property type="project" value="TreeGrafter"/>
</dbReference>
<comment type="cofactor">
    <cofactor evidence="1">
        <name>pyridoxal 5'-phosphate</name>
        <dbReference type="ChEBI" id="CHEBI:597326"/>
    </cofactor>
</comment>
<evidence type="ECO:0000256" key="1">
    <source>
        <dbReference type="ARBA" id="ARBA00001933"/>
    </source>
</evidence>
<comment type="caution">
    <text evidence="5">The sequence shown here is derived from an EMBL/GenBank/DDBJ whole genome shotgun (WGS) entry which is preliminary data.</text>
</comment>
<keyword evidence="3 4" id="KW-0663">Pyridoxal phosphate</keyword>
<feature type="active site" description="Proton acceptor" evidence="2">
    <location>
        <position position="190"/>
    </location>
</feature>